<dbReference type="KEGG" id="halz:E5139_07930"/>
<dbReference type="EMBL" id="CP039375">
    <property type="protein sequence ID" value="QCD65569.1"/>
    <property type="molecule type" value="Genomic_DNA"/>
</dbReference>
<organism evidence="1 2">
    <name type="scientific">Halomicrobium mukohataei</name>
    <dbReference type="NCBI Taxonomy" id="57705"/>
    <lineage>
        <taxon>Archaea</taxon>
        <taxon>Methanobacteriati</taxon>
        <taxon>Methanobacteriota</taxon>
        <taxon>Stenosarchaea group</taxon>
        <taxon>Halobacteria</taxon>
        <taxon>Halobacteriales</taxon>
        <taxon>Haloarculaceae</taxon>
        <taxon>Halomicrobium</taxon>
    </lineage>
</organism>
<protein>
    <submittedName>
        <fullName evidence="1">Uncharacterized protein</fullName>
    </submittedName>
</protein>
<evidence type="ECO:0000313" key="1">
    <source>
        <dbReference type="EMBL" id="QCD65569.1"/>
    </source>
</evidence>
<sequence>MKFVGTGALSAGYVSTGSAQTDSERDDNKQEIGIYNHSDKVANIGIEIGTSDKVIYNNKHSLHGARLDQIPDHAETNKRYSVSEQLSNSARLATSDHAIIRVRSDSGEMEKLSVPVDSGQISERVSVTAYISSDGELKLEYSVD</sequence>
<accession>A0A4D6KFC1</accession>
<reference evidence="1 2" key="1">
    <citation type="submission" date="2019-04" db="EMBL/GenBank/DDBJ databases">
        <title>Complete genome sequence of Arthrobacter sp. ZXY-2 associated with effective atrazine degradation and salt adaptation.</title>
        <authorList>
            <person name="Zhao X."/>
        </authorList>
    </citation>
    <scope>NUCLEOTIDE SEQUENCE [LARGE SCALE GENOMIC DNA]</scope>
    <source>
        <strain evidence="2">ZP60</strain>
    </source>
</reference>
<dbReference type="RefSeq" id="WP_126967118.1">
    <property type="nucleotide sequence ID" value="NZ_CP039375.1"/>
</dbReference>
<dbReference type="Proteomes" id="UP000297053">
    <property type="component" value="Chromosome"/>
</dbReference>
<name>A0A4D6KFC1_9EURY</name>
<reference evidence="1 2" key="2">
    <citation type="submission" date="2019-04" db="EMBL/GenBank/DDBJ databases">
        <authorList>
            <person name="Yang S."/>
            <person name="Wei W."/>
        </authorList>
    </citation>
    <scope>NUCLEOTIDE SEQUENCE [LARGE SCALE GENOMIC DNA]</scope>
    <source>
        <strain evidence="2">ZP60</strain>
    </source>
</reference>
<dbReference type="AlphaFoldDB" id="A0A4D6KFC1"/>
<dbReference type="GeneID" id="42178856"/>
<proteinExistence type="predicted"/>
<gene>
    <name evidence="1" type="ORF">E5139_07930</name>
</gene>
<evidence type="ECO:0000313" key="2">
    <source>
        <dbReference type="Proteomes" id="UP000297053"/>
    </source>
</evidence>